<keyword evidence="2 3" id="KW-0456">Lyase</keyword>
<evidence type="ECO:0000313" key="3">
    <source>
        <dbReference type="EMBL" id="TWU34505.1"/>
    </source>
</evidence>
<evidence type="ECO:0000256" key="1">
    <source>
        <dbReference type="ARBA" id="ARBA00022723"/>
    </source>
</evidence>
<dbReference type="InterPro" id="IPR002762">
    <property type="entry name" value="CbiX-like"/>
</dbReference>
<dbReference type="EC" id="4.99.1.3" evidence="3"/>
<accession>A0A5C6DE88</accession>
<dbReference type="Gene3D" id="3.40.50.1400">
    <property type="match status" value="2"/>
</dbReference>
<dbReference type="Pfam" id="PF01903">
    <property type="entry name" value="CbiX"/>
    <property type="match status" value="2"/>
</dbReference>
<protein>
    <submittedName>
        <fullName evidence="3">Sirohydrochlorin cobaltochelatase</fullName>
        <ecNumber evidence="3">4.99.1.3</ecNumber>
    </submittedName>
</protein>
<comment type="caution">
    <text evidence="3">The sequence shown here is derived from an EMBL/GenBank/DDBJ whole genome shotgun (WGS) entry which is preliminary data.</text>
</comment>
<evidence type="ECO:0000313" key="4">
    <source>
        <dbReference type="Proteomes" id="UP000319143"/>
    </source>
</evidence>
<dbReference type="OrthoDB" id="9797895at2"/>
<sequence length="261" mass="28885">MTKRNVGVLLVGHGTRDSIGTEQFFQLAELLKRQLPSIPVEPCLLEFQSPSIAEGWDRLGRQRVTDVRVAPLLLFAAGHAKSDIPGLVQQCQATTPGVSFSFARPISRHPAIIELVCDRLQHSIDAMERPAERMALVMVGRGSYDPCAQADMRVLSEIVANRLAVTNRATAFYAMAEPRLPRVLKQIATSITARQSGESILVHPHLLFEGRLFHAIAQQVDEVRDQFPDVTIHLSQYLGPDRQVAQAIAGRLELSKQDETP</sequence>
<proteinExistence type="predicted"/>
<dbReference type="PANTHER" id="PTHR33542">
    <property type="entry name" value="SIROHYDROCHLORIN FERROCHELATASE, CHLOROPLASTIC"/>
    <property type="match status" value="1"/>
</dbReference>
<dbReference type="EMBL" id="SJPV01000008">
    <property type="protein sequence ID" value="TWU34505.1"/>
    <property type="molecule type" value="Genomic_DNA"/>
</dbReference>
<dbReference type="CDD" id="cd03414">
    <property type="entry name" value="CbiX_SirB_C"/>
    <property type="match status" value="1"/>
</dbReference>
<dbReference type="InterPro" id="IPR050963">
    <property type="entry name" value="Sirohydro_Cobaltochel/CbiX"/>
</dbReference>
<dbReference type="CDD" id="cd03416">
    <property type="entry name" value="CbiX_SirB_N"/>
    <property type="match status" value="1"/>
</dbReference>
<keyword evidence="4" id="KW-1185">Reference proteome</keyword>
<dbReference type="PANTHER" id="PTHR33542:SF3">
    <property type="entry name" value="SIROHYDROCHLORIN FERROCHELATASE, CHLOROPLASTIC"/>
    <property type="match status" value="1"/>
</dbReference>
<dbReference type="SUPFAM" id="SSF53800">
    <property type="entry name" value="Chelatase"/>
    <property type="match status" value="1"/>
</dbReference>
<evidence type="ECO:0000256" key="2">
    <source>
        <dbReference type="ARBA" id="ARBA00023239"/>
    </source>
</evidence>
<dbReference type="Proteomes" id="UP000319143">
    <property type="component" value="Unassembled WGS sequence"/>
</dbReference>
<dbReference type="GO" id="GO:0016852">
    <property type="term" value="F:sirohydrochlorin cobaltochelatase activity"/>
    <property type="evidence" value="ECO:0007669"/>
    <property type="project" value="UniProtKB-EC"/>
</dbReference>
<gene>
    <name evidence="3" type="primary">cbiX</name>
    <name evidence="3" type="ORF">Poly41_46530</name>
</gene>
<dbReference type="RefSeq" id="WP_146528890.1">
    <property type="nucleotide sequence ID" value="NZ_SJPV01000008.1"/>
</dbReference>
<name>A0A5C6DE88_9BACT</name>
<dbReference type="AlphaFoldDB" id="A0A5C6DE88"/>
<dbReference type="GO" id="GO:0046872">
    <property type="term" value="F:metal ion binding"/>
    <property type="evidence" value="ECO:0007669"/>
    <property type="project" value="UniProtKB-KW"/>
</dbReference>
<reference evidence="3 4" key="1">
    <citation type="submission" date="2019-02" db="EMBL/GenBank/DDBJ databases">
        <title>Deep-cultivation of Planctomycetes and their phenomic and genomic characterization uncovers novel biology.</title>
        <authorList>
            <person name="Wiegand S."/>
            <person name="Jogler M."/>
            <person name="Boedeker C."/>
            <person name="Pinto D."/>
            <person name="Vollmers J."/>
            <person name="Rivas-Marin E."/>
            <person name="Kohn T."/>
            <person name="Peeters S.H."/>
            <person name="Heuer A."/>
            <person name="Rast P."/>
            <person name="Oberbeckmann S."/>
            <person name="Bunk B."/>
            <person name="Jeske O."/>
            <person name="Meyerdierks A."/>
            <person name="Storesund J.E."/>
            <person name="Kallscheuer N."/>
            <person name="Luecker S."/>
            <person name="Lage O.M."/>
            <person name="Pohl T."/>
            <person name="Merkel B.J."/>
            <person name="Hornburger P."/>
            <person name="Mueller R.-W."/>
            <person name="Bruemmer F."/>
            <person name="Labrenz M."/>
            <person name="Spormann A.M."/>
            <person name="Op Den Camp H."/>
            <person name="Overmann J."/>
            <person name="Amann R."/>
            <person name="Jetten M.S.M."/>
            <person name="Mascher T."/>
            <person name="Medema M.H."/>
            <person name="Devos D.P."/>
            <person name="Kaster A.-K."/>
            <person name="Ovreas L."/>
            <person name="Rohde M."/>
            <person name="Galperin M.Y."/>
            <person name="Jogler C."/>
        </authorList>
    </citation>
    <scope>NUCLEOTIDE SEQUENCE [LARGE SCALE GENOMIC DNA]</scope>
    <source>
        <strain evidence="3 4">Poly41</strain>
    </source>
</reference>
<keyword evidence="1" id="KW-0479">Metal-binding</keyword>
<organism evidence="3 4">
    <name type="scientific">Novipirellula artificiosorum</name>
    <dbReference type="NCBI Taxonomy" id="2528016"/>
    <lineage>
        <taxon>Bacteria</taxon>
        <taxon>Pseudomonadati</taxon>
        <taxon>Planctomycetota</taxon>
        <taxon>Planctomycetia</taxon>
        <taxon>Pirellulales</taxon>
        <taxon>Pirellulaceae</taxon>
        <taxon>Novipirellula</taxon>
    </lineage>
</organism>